<evidence type="ECO:0000256" key="1">
    <source>
        <dbReference type="SAM" id="MobiDB-lite"/>
    </source>
</evidence>
<organism evidence="2">
    <name type="scientific">Mucochytrium quahogii</name>
    <dbReference type="NCBI Taxonomy" id="96639"/>
    <lineage>
        <taxon>Eukaryota</taxon>
        <taxon>Sar</taxon>
        <taxon>Stramenopiles</taxon>
        <taxon>Bigyra</taxon>
        <taxon>Labyrinthulomycetes</taxon>
        <taxon>Thraustochytrida</taxon>
        <taxon>Thraustochytriidae</taxon>
        <taxon>Mucochytrium</taxon>
    </lineage>
</organism>
<accession>A0A7S2W3T6</accession>
<proteinExistence type="predicted"/>
<dbReference type="EMBL" id="HBHK01003032">
    <property type="protein sequence ID" value="CAD9666620.1"/>
    <property type="molecule type" value="Transcribed_RNA"/>
</dbReference>
<gene>
    <name evidence="2" type="ORF">QSP1433_LOCUS1779</name>
</gene>
<reference evidence="2" key="1">
    <citation type="submission" date="2021-01" db="EMBL/GenBank/DDBJ databases">
        <authorList>
            <person name="Corre E."/>
            <person name="Pelletier E."/>
            <person name="Niang G."/>
            <person name="Scheremetjew M."/>
            <person name="Finn R."/>
            <person name="Kale V."/>
            <person name="Holt S."/>
            <person name="Cochrane G."/>
            <person name="Meng A."/>
            <person name="Brown T."/>
            <person name="Cohen L."/>
        </authorList>
    </citation>
    <scope>NUCLEOTIDE SEQUENCE</scope>
    <source>
        <strain evidence="2">NY070348D</strain>
    </source>
</reference>
<evidence type="ECO:0000313" key="2">
    <source>
        <dbReference type="EMBL" id="CAD9666620.1"/>
    </source>
</evidence>
<name>A0A7S2W3T6_9STRA</name>
<protein>
    <submittedName>
        <fullName evidence="2">Uncharacterized protein</fullName>
    </submittedName>
</protein>
<feature type="compositionally biased region" description="Basic residues" evidence="1">
    <location>
        <begin position="227"/>
        <end position="236"/>
    </location>
</feature>
<dbReference type="AlphaFoldDB" id="A0A7S2W3T6"/>
<sequence length="288" mass="32438">MSFVIPVEHVNLKDLQTAREQLDVGLGWSHEENSKKEPNHDEVGLCMQGLALRIIMSLIMRLGLEKVKCALLMYGAGELEARVKEGVAGAGDFPVSLTPENVVLVANQLSRLLSGERQDFDKVFAIKDAVPLRDDSFFAERPRDRLQDKQKRFIRSRMSECATPKASVKPFYDAGESWETQLRRSTAPPSPSKRDPYNLHIDSGRGIVMQPLTTRCLSPLSTNSLHKPQKKKKKPGSKSQAEVRRGMSRAYGNFYSEQYGRDKMIRSRLANCVKSNLRKSMETSVISQ</sequence>
<feature type="region of interest" description="Disordered" evidence="1">
    <location>
        <begin position="218"/>
        <end position="245"/>
    </location>
</feature>